<dbReference type="InterPro" id="IPR017972">
    <property type="entry name" value="Cyt_P450_CS"/>
</dbReference>
<dbReference type="InterPro" id="IPR036396">
    <property type="entry name" value="Cyt_P450_sf"/>
</dbReference>
<evidence type="ECO:0000313" key="8">
    <source>
        <dbReference type="EMBL" id="KAB8342796.1"/>
    </source>
</evidence>
<evidence type="ECO:0000256" key="2">
    <source>
        <dbReference type="ARBA" id="ARBA00010617"/>
    </source>
</evidence>
<evidence type="ECO:0000313" key="9">
    <source>
        <dbReference type="Proteomes" id="UP000327013"/>
    </source>
</evidence>
<evidence type="ECO:0000256" key="7">
    <source>
        <dbReference type="SAM" id="Phobius"/>
    </source>
</evidence>
<dbReference type="PANTHER" id="PTHR24305:SF232">
    <property type="entry name" value="P450, PUTATIVE (EUROFUNG)-RELATED"/>
    <property type="match status" value="1"/>
</dbReference>
<keyword evidence="7" id="KW-1133">Transmembrane helix</keyword>
<keyword evidence="6" id="KW-0560">Oxidoreductase</keyword>
<dbReference type="GO" id="GO:0004497">
    <property type="term" value="F:monooxygenase activity"/>
    <property type="evidence" value="ECO:0007669"/>
    <property type="project" value="UniProtKB-KW"/>
</dbReference>
<keyword evidence="7" id="KW-0812">Transmembrane</keyword>
<keyword evidence="5 6" id="KW-0349">Heme</keyword>
<organism evidence="8 9">
    <name type="scientific">Carpinus fangiana</name>
    <dbReference type="NCBI Taxonomy" id="176857"/>
    <lineage>
        <taxon>Eukaryota</taxon>
        <taxon>Viridiplantae</taxon>
        <taxon>Streptophyta</taxon>
        <taxon>Embryophyta</taxon>
        <taxon>Tracheophyta</taxon>
        <taxon>Spermatophyta</taxon>
        <taxon>Magnoliopsida</taxon>
        <taxon>eudicotyledons</taxon>
        <taxon>Gunneridae</taxon>
        <taxon>Pentapetalae</taxon>
        <taxon>rosids</taxon>
        <taxon>fabids</taxon>
        <taxon>Fagales</taxon>
        <taxon>Betulaceae</taxon>
        <taxon>Carpinus</taxon>
    </lineage>
</organism>
<comment type="caution">
    <text evidence="8">The sequence shown here is derived from an EMBL/GenBank/DDBJ whole genome shotgun (WGS) entry which is preliminary data.</text>
</comment>
<keyword evidence="7" id="KW-0472">Membrane</keyword>
<accession>A0A5N6KST4</accession>
<dbReference type="PROSITE" id="PS00086">
    <property type="entry name" value="CYTOCHROME_P450"/>
    <property type="match status" value="1"/>
</dbReference>
<dbReference type="GO" id="GO:0020037">
    <property type="term" value="F:heme binding"/>
    <property type="evidence" value="ECO:0007669"/>
    <property type="project" value="InterPro"/>
</dbReference>
<evidence type="ECO:0000256" key="4">
    <source>
        <dbReference type="ARBA" id="ARBA00023004"/>
    </source>
</evidence>
<feature type="binding site" description="axial binding residue" evidence="5">
    <location>
        <position position="454"/>
    </location>
    <ligand>
        <name>heme</name>
        <dbReference type="ChEBI" id="CHEBI:30413"/>
    </ligand>
    <ligandPart>
        <name>Fe</name>
        <dbReference type="ChEBI" id="CHEBI:18248"/>
    </ligandPart>
</feature>
<sequence>MAVYDFPFTTPHGLPPLQAAITPFILLLACLLVLSYIVYQRFFSPLAGIPGPFWASVSRIWITKLSWHGGTHRVMVDLHAKHGKLVRIAPNELSIAEPSDIKKIYGAGTKFRKSDWYSVWQGRRKFDLFPERDEAVHSQQRRLVARHYSMDSLKQLETYVEDAIVFFFRRMEDVRLQGTVDLGKWVQLLAFDVIGEITFSKRFGFMDVGEDDGSFKQINRALRSASWVGQMPWLYWLHDWLSPIIGSHLAITARHGSLRSFAVREVEARKDRGSDREDILSKLFATHKEKPGELDMTAVMSMATSNIFAGSDTTATSMRAVIYYLLKHPQYKQKLVSEIDAARKDGSISDPIKMAEADKLPYLQAVIWEGLRKHPAVGMSLPRTVPAGGFEACGRYLPAGTVIGTNPWVLHRDRAVYGADADDFNPERWLSTDEARVSDMHRYLFTFGAGARMCIGKNIGWMEMSKLIPMLFLRYDVRLSRPDTEWTMTSWWFVMQSGVDVTLTPRNIGDKVY</sequence>
<evidence type="ECO:0000256" key="3">
    <source>
        <dbReference type="ARBA" id="ARBA00022723"/>
    </source>
</evidence>
<dbReference type="InterPro" id="IPR050121">
    <property type="entry name" value="Cytochrome_P450_monoxygenase"/>
</dbReference>
<dbReference type="FunFam" id="1.10.630.10:FF:000050">
    <property type="entry name" value="Cytochrome P450 monooxygenase"/>
    <property type="match status" value="1"/>
</dbReference>
<evidence type="ECO:0000256" key="6">
    <source>
        <dbReference type="RuleBase" id="RU000461"/>
    </source>
</evidence>
<keyword evidence="6" id="KW-0503">Monooxygenase</keyword>
<dbReference type="PRINTS" id="PR00385">
    <property type="entry name" value="P450"/>
</dbReference>
<dbReference type="CDD" id="cd11060">
    <property type="entry name" value="CYP57A1-like"/>
    <property type="match status" value="1"/>
</dbReference>
<dbReference type="EMBL" id="VIBQ01000012">
    <property type="protein sequence ID" value="KAB8342796.1"/>
    <property type="molecule type" value="Genomic_DNA"/>
</dbReference>
<comment type="cofactor">
    <cofactor evidence="1 5">
        <name>heme</name>
        <dbReference type="ChEBI" id="CHEBI:30413"/>
    </cofactor>
</comment>
<gene>
    <name evidence="8" type="ORF">FH972_022394</name>
</gene>
<feature type="transmembrane region" description="Helical" evidence="7">
    <location>
        <begin position="20"/>
        <end position="39"/>
    </location>
</feature>
<dbReference type="Gene3D" id="1.10.630.10">
    <property type="entry name" value="Cytochrome P450"/>
    <property type="match status" value="1"/>
</dbReference>
<dbReference type="PRINTS" id="PR00463">
    <property type="entry name" value="EP450I"/>
</dbReference>
<keyword evidence="3 5" id="KW-0479">Metal-binding</keyword>
<evidence type="ECO:0000256" key="1">
    <source>
        <dbReference type="ARBA" id="ARBA00001971"/>
    </source>
</evidence>
<dbReference type="GO" id="GO:0005506">
    <property type="term" value="F:iron ion binding"/>
    <property type="evidence" value="ECO:0007669"/>
    <property type="project" value="InterPro"/>
</dbReference>
<evidence type="ECO:0008006" key="10">
    <source>
        <dbReference type="Google" id="ProtNLM"/>
    </source>
</evidence>
<dbReference type="Proteomes" id="UP000327013">
    <property type="component" value="Unassembled WGS sequence"/>
</dbReference>
<dbReference type="Pfam" id="PF00067">
    <property type="entry name" value="p450"/>
    <property type="match status" value="1"/>
</dbReference>
<dbReference type="GO" id="GO:0016705">
    <property type="term" value="F:oxidoreductase activity, acting on paired donors, with incorporation or reduction of molecular oxygen"/>
    <property type="evidence" value="ECO:0007669"/>
    <property type="project" value="InterPro"/>
</dbReference>
<protein>
    <recommendedName>
        <fullName evidence="10">Cytochrome P450</fullName>
    </recommendedName>
</protein>
<evidence type="ECO:0000256" key="5">
    <source>
        <dbReference type="PIRSR" id="PIRSR602401-1"/>
    </source>
</evidence>
<dbReference type="AlphaFoldDB" id="A0A5N6KST4"/>
<comment type="similarity">
    <text evidence="2 6">Belongs to the cytochrome P450 family.</text>
</comment>
<proteinExistence type="inferred from homology"/>
<dbReference type="SUPFAM" id="SSF48264">
    <property type="entry name" value="Cytochrome P450"/>
    <property type="match status" value="1"/>
</dbReference>
<keyword evidence="9" id="KW-1185">Reference proteome</keyword>
<dbReference type="InterPro" id="IPR001128">
    <property type="entry name" value="Cyt_P450"/>
</dbReference>
<dbReference type="OrthoDB" id="534811at2759"/>
<reference evidence="8 9" key="1">
    <citation type="submission" date="2019-06" db="EMBL/GenBank/DDBJ databases">
        <title>A chromosomal-level reference genome of Carpinus fangiana (Coryloideae, Betulaceae).</title>
        <authorList>
            <person name="Yang X."/>
            <person name="Wang Z."/>
            <person name="Zhang L."/>
            <person name="Hao G."/>
            <person name="Liu J."/>
            <person name="Yang Y."/>
        </authorList>
    </citation>
    <scope>NUCLEOTIDE SEQUENCE [LARGE SCALE GENOMIC DNA]</scope>
    <source>
        <strain evidence="8">Cfa_2016G</strain>
        <tissue evidence="8">Leaf</tissue>
    </source>
</reference>
<dbReference type="PANTHER" id="PTHR24305">
    <property type="entry name" value="CYTOCHROME P450"/>
    <property type="match status" value="1"/>
</dbReference>
<dbReference type="InterPro" id="IPR002401">
    <property type="entry name" value="Cyt_P450_E_grp-I"/>
</dbReference>
<keyword evidence="4 5" id="KW-0408">Iron</keyword>
<name>A0A5N6KST4_9ROSI</name>